<evidence type="ECO:0000313" key="5">
    <source>
        <dbReference type="EMBL" id="GHG01558.1"/>
    </source>
</evidence>
<dbReference type="Pfam" id="PF13280">
    <property type="entry name" value="WYL"/>
    <property type="match status" value="1"/>
</dbReference>
<comment type="caution">
    <text evidence="5">The sequence shown here is derived from an EMBL/GenBank/DDBJ whole genome shotgun (WGS) entry which is preliminary data.</text>
</comment>
<accession>A0ABQ3K498</accession>
<dbReference type="PANTHER" id="PTHR34580">
    <property type="match status" value="1"/>
</dbReference>
<dbReference type="InterPro" id="IPR057727">
    <property type="entry name" value="WCX_dom"/>
</dbReference>
<dbReference type="InterPro" id="IPR013196">
    <property type="entry name" value="HTH_11"/>
</dbReference>
<evidence type="ECO:0000259" key="3">
    <source>
        <dbReference type="Pfam" id="PF13280"/>
    </source>
</evidence>
<dbReference type="InterPro" id="IPR036388">
    <property type="entry name" value="WH-like_DNA-bd_sf"/>
</dbReference>
<organism evidence="5 6">
    <name type="scientific">Deinococcus piscis</name>
    <dbReference type="NCBI Taxonomy" id="394230"/>
    <lineage>
        <taxon>Bacteria</taxon>
        <taxon>Thermotogati</taxon>
        <taxon>Deinococcota</taxon>
        <taxon>Deinococci</taxon>
        <taxon>Deinococcales</taxon>
        <taxon>Deinococcaceae</taxon>
        <taxon>Deinococcus</taxon>
    </lineage>
</organism>
<feature type="domain" description="WCX" evidence="4">
    <location>
        <begin position="262"/>
        <end position="342"/>
    </location>
</feature>
<dbReference type="InterPro" id="IPR036390">
    <property type="entry name" value="WH_DNA-bd_sf"/>
</dbReference>
<gene>
    <name evidence="5" type="ORF">GCM10017783_12230</name>
</gene>
<dbReference type="Pfam" id="PF25583">
    <property type="entry name" value="WCX"/>
    <property type="match status" value="1"/>
</dbReference>
<evidence type="ECO:0000259" key="2">
    <source>
        <dbReference type="Pfam" id="PF08279"/>
    </source>
</evidence>
<dbReference type="Pfam" id="PF08279">
    <property type="entry name" value="HTH_11"/>
    <property type="match status" value="1"/>
</dbReference>
<keyword evidence="5" id="KW-0238">DNA-binding</keyword>
<evidence type="ECO:0000256" key="1">
    <source>
        <dbReference type="SAM" id="MobiDB-lite"/>
    </source>
</evidence>
<dbReference type="RefSeq" id="WP_189642793.1">
    <property type="nucleotide sequence ID" value="NZ_BNAL01000012.1"/>
</dbReference>
<dbReference type="InterPro" id="IPR051534">
    <property type="entry name" value="CBASS_pafABC_assoc_protein"/>
</dbReference>
<keyword evidence="6" id="KW-1185">Reference proteome</keyword>
<reference evidence="6" key="1">
    <citation type="journal article" date="2019" name="Int. J. Syst. Evol. Microbiol.">
        <title>The Global Catalogue of Microorganisms (GCM) 10K type strain sequencing project: providing services to taxonomists for standard genome sequencing and annotation.</title>
        <authorList>
            <consortium name="The Broad Institute Genomics Platform"/>
            <consortium name="The Broad Institute Genome Sequencing Center for Infectious Disease"/>
            <person name="Wu L."/>
            <person name="Ma J."/>
        </authorList>
    </citation>
    <scope>NUCLEOTIDE SEQUENCE [LARGE SCALE GENOMIC DNA]</scope>
    <source>
        <strain evidence="6">CGMCC 1.18439</strain>
    </source>
</reference>
<dbReference type="Gene3D" id="1.10.10.10">
    <property type="entry name" value="Winged helix-like DNA-binding domain superfamily/Winged helix DNA-binding domain"/>
    <property type="match status" value="1"/>
</dbReference>
<feature type="domain" description="Helix-turn-helix type 11" evidence="2">
    <location>
        <begin position="46"/>
        <end position="85"/>
    </location>
</feature>
<sequence length="350" mass="39634">MGDPLPTQLPPVSDSWGDPDLSPKRANRQAKTWDKARRLTEIPRELASRHRTAAQLAEQFGVGIRSIQRDLEALEEMGHAITFKPHSSPRAYCIEERGQGLTPPEALAAFTALRLAYHQSPGQNRHVRETLDKIARMLPAELRHTLNDSVVDNGAAQLGERDLERVSQAWLERRVLRFDYQRPSGELERENELCVYFIEISRTNLAPYVIGLEQKRRRAVRTFKLSRMLNLQVLDSDYQPDPCFDPRTFLSDAWGVIGGGAPITVRVRFTPDAAYRVLEGGYPNMQYWQLADGSVEAEFCAGADASGLPRELMPFLLGWGPRAEVLSPPHVREHWLAELREAVRRYGSDS</sequence>
<feature type="region of interest" description="Disordered" evidence="1">
    <location>
        <begin position="1"/>
        <end position="33"/>
    </location>
</feature>
<dbReference type="PROSITE" id="PS52050">
    <property type="entry name" value="WYL"/>
    <property type="match status" value="1"/>
</dbReference>
<dbReference type="InterPro" id="IPR026881">
    <property type="entry name" value="WYL_dom"/>
</dbReference>
<evidence type="ECO:0000313" key="6">
    <source>
        <dbReference type="Proteomes" id="UP000632154"/>
    </source>
</evidence>
<proteinExistence type="predicted"/>
<dbReference type="EMBL" id="BNAL01000012">
    <property type="protein sequence ID" value="GHG01558.1"/>
    <property type="molecule type" value="Genomic_DNA"/>
</dbReference>
<dbReference type="GO" id="GO:0003677">
    <property type="term" value="F:DNA binding"/>
    <property type="evidence" value="ECO:0007669"/>
    <property type="project" value="UniProtKB-KW"/>
</dbReference>
<dbReference type="Proteomes" id="UP000632154">
    <property type="component" value="Unassembled WGS sequence"/>
</dbReference>
<feature type="domain" description="WYL" evidence="3">
    <location>
        <begin position="163"/>
        <end position="233"/>
    </location>
</feature>
<evidence type="ECO:0000259" key="4">
    <source>
        <dbReference type="Pfam" id="PF25583"/>
    </source>
</evidence>
<protein>
    <submittedName>
        <fullName evidence="5">DNA-binding transcriptional regulator</fullName>
    </submittedName>
</protein>
<dbReference type="PANTHER" id="PTHR34580:SF1">
    <property type="entry name" value="PROTEIN PAFC"/>
    <property type="match status" value="1"/>
</dbReference>
<name>A0ABQ3K498_9DEIO</name>
<dbReference type="SUPFAM" id="SSF46785">
    <property type="entry name" value="Winged helix' DNA-binding domain"/>
    <property type="match status" value="1"/>
</dbReference>